<dbReference type="EMBL" id="CP113797">
    <property type="protein sequence ID" value="WAL58995.1"/>
    <property type="molecule type" value="Genomic_DNA"/>
</dbReference>
<dbReference type="CDD" id="cd01741">
    <property type="entry name" value="GATase1_1"/>
    <property type="match status" value="1"/>
</dbReference>
<accession>A0A9E8ZD04</accession>
<dbReference type="RefSeq" id="WP_268608477.1">
    <property type="nucleotide sequence ID" value="NZ_CP113797.1"/>
</dbReference>
<keyword evidence="3" id="KW-1185">Reference proteome</keyword>
<dbReference type="InterPro" id="IPR044992">
    <property type="entry name" value="ChyE-like"/>
</dbReference>
<sequence>MQLAATNPPKILVIRHEACTSLGLLGQALSPDHRVHYLNFFQGEQLTDVITDYSHLVVLGGAISAYEADRHSFLHDEFHLIETAMAAEIPTLGICLGAQILAKVLGANVYRGAAGREAGWCEVELLEAASRDRLLRSFPKRFRVFQSHQDTFEIPTGAVRLAQSAQYPNQAFCYGDRIWALQFHLEFDEHVLTDCAAVITQELYDSGIHTTTVSDLLAAAKRHSPAVAPLAHQFMQQFFQLPTLNSQSPNPNS</sequence>
<feature type="domain" description="Glutamine amidotransferase" evidence="1">
    <location>
        <begin position="50"/>
        <end position="188"/>
    </location>
</feature>
<dbReference type="InterPro" id="IPR029062">
    <property type="entry name" value="Class_I_gatase-like"/>
</dbReference>
<protein>
    <submittedName>
        <fullName evidence="2">Type 1 glutamine amidotransferase</fullName>
    </submittedName>
</protein>
<dbReference type="KEGG" id="tsin:OXH18_17690"/>
<dbReference type="Proteomes" id="UP001163152">
    <property type="component" value="Chromosome"/>
</dbReference>
<keyword evidence="2" id="KW-0315">Glutamine amidotransferase</keyword>
<name>A0A9E8ZD04_9CYAN</name>
<dbReference type="PANTHER" id="PTHR42695">
    <property type="entry name" value="GLUTAMINE AMIDOTRANSFERASE YLR126C-RELATED"/>
    <property type="match status" value="1"/>
</dbReference>
<dbReference type="FunFam" id="3.40.50.880:FF:000033">
    <property type="entry name" value="Glutamine amidotransferase class-I"/>
    <property type="match status" value="1"/>
</dbReference>
<dbReference type="Pfam" id="PF00117">
    <property type="entry name" value="GATase"/>
    <property type="match status" value="1"/>
</dbReference>
<dbReference type="Gene3D" id="3.40.50.880">
    <property type="match status" value="1"/>
</dbReference>
<proteinExistence type="predicted"/>
<dbReference type="SUPFAM" id="SSF52317">
    <property type="entry name" value="Class I glutamine amidotransferase-like"/>
    <property type="match status" value="1"/>
</dbReference>
<dbReference type="PROSITE" id="PS51273">
    <property type="entry name" value="GATASE_TYPE_1"/>
    <property type="match status" value="1"/>
</dbReference>
<gene>
    <name evidence="2" type="ORF">OXH18_17690</name>
</gene>
<evidence type="ECO:0000313" key="3">
    <source>
        <dbReference type="Proteomes" id="UP001163152"/>
    </source>
</evidence>
<dbReference type="AlphaFoldDB" id="A0A9E8ZD04"/>
<dbReference type="GO" id="GO:0005829">
    <property type="term" value="C:cytosol"/>
    <property type="evidence" value="ECO:0007669"/>
    <property type="project" value="TreeGrafter"/>
</dbReference>
<evidence type="ECO:0000259" key="1">
    <source>
        <dbReference type="Pfam" id="PF00117"/>
    </source>
</evidence>
<dbReference type="InterPro" id="IPR017926">
    <property type="entry name" value="GATASE"/>
</dbReference>
<evidence type="ECO:0000313" key="2">
    <source>
        <dbReference type="EMBL" id="WAL58995.1"/>
    </source>
</evidence>
<reference evidence="2" key="1">
    <citation type="submission" date="2022-12" db="EMBL/GenBank/DDBJ databases">
        <title>Polyphasic identification of a Novel Hot-Spring Cyanobacterium Ocullathermofonsia sinensis gen nov. sp. nov. and Genomic Insights on its Adaptations to the Thermal Habitat.</title>
        <authorList>
            <person name="Daroch M."/>
            <person name="Tang J."/>
            <person name="Jiang Y."/>
        </authorList>
    </citation>
    <scope>NUCLEOTIDE SEQUENCE</scope>
    <source>
        <strain evidence="2">PKUAC-SCTA174</strain>
    </source>
</reference>
<dbReference type="PANTHER" id="PTHR42695:SF5">
    <property type="entry name" value="GLUTAMINE AMIDOTRANSFERASE YLR126C-RELATED"/>
    <property type="match status" value="1"/>
</dbReference>
<organism evidence="2 3">
    <name type="scientific">Thermocoleostomius sinensis A174</name>
    <dbReference type="NCBI Taxonomy" id="2016057"/>
    <lineage>
        <taxon>Bacteria</taxon>
        <taxon>Bacillati</taxon>
        <taxon>Cyanobacteriota</taxon>
        <taxon>Cyanophyceae</taxon>
        <taxon>Oculatellales</taxon>
        <taxon>Oculatellaceae</taxon>
        <taxon>Thermocoleostomius</taxon>
    </lineage>
</organism>